<dbReference type="GO" id="GO:0008234">
    <property type="term" value="F:cysteine-type peptidase activity"/>
    <property type="evidence" value="ECO:0007669"/>
    <property type="project" value="UniProtKB-KW"/>
</dbReference>
<keyword evidence="3" id="KW-0378">Hydrolase</keyword>
<dbReference type="PANTHER" id="PTHR47053:SF1">
    <property type="entry name" value="MUREIN DD-ENDOPEPTIDASE MEPH-RELATED"/>
    <property type="match status" value="1"/>
</dbReference>
<feature type="region of interest" description="Disordered" evidence="5">
    <location>
        <begin position="92"/>
        <end position="120"/>
    </location>
</feature>
<dbReference type="InterPro" id="IPR038765">
    <property type="entry name" value="Papain-like_cys_pep_sf"/>
</dbReference>
<dbReference type="Gene3D" id="1.10.101.10">
    <property type="entry name" value="PGBD-like superfamily/PGBD"/>
    <property type="match status" value="2"/>
</dbReference>
<dbReference type="InterPro" id="IPR036365">
    <property type="entry name" value="PGBD-like_sf"/>
</dbReference>
<feature type="domain" description="NlpC/P60" evidence="7">
    <location>
        <begin position="208"/>
        <end position="329"/>
    </location>
</feature>
<evidence type="ECO:0000256" key="2">
    <source>
        <dbReference type="ARBA" id="ARBA00022670"/>
    </source>
</evidence>
<dbReference type="RefSeq" id="WP_113919428.1">
    <property type="nucleotide sequence ID" value="NZ_QNRX01000001.1"/>
</dbReference>
<dbReference type="PANTHER" id="PTHR47053">
    <property type="entry name" value="MUREIN DD-ENDOPEPTIDASE MEPH-RELATED"/>
    <property type="match status" value="1"/>
</dbReference>
<dbReference type="InterPro" id="IPR002477">
    <property type="entry name" value="Peptidoglycan-bd-like"/>
</dbReference>
<evidence type="ECO:0000256" key="1">
    <source>
        <dbReference type="ARBA" id="ARBA00007074"/>
    </source>
</evidence>
<gene>
    <name evidence="8" type="ORF">DES36_101279</name>
</gene>
<sequence>MKKSVKVLSILLLILIVFSSSAFAVNYLGYGMRGSGVNELQNNLKALGYLDINRTTDYYGTQTRDAVIAFQRDNGLKADGYFGPASRVALENVKTGKQNSESKPEPTKPEASTPPKTSTRYPRVLKYAMSGTDVKELQEDLKSLGYLKINNTTNYFGTMTVDALKAFQRSSAIGVDGSFGPQTRTTLLKALEGTSSSLPNRGDETSTATKINAVIATAKSYIGVPYAMGGSTPKAFDCSGYTQYIMKQNGMSVTRTAASQYNEGTSVSRSNLQRGDFVFFETYKAGASHVGIYLGNNEFISATSSSGVRITKLTDNYWNTRYIGARRIIK</sequence>
<dbReference type="Pfam" id="PF01471">
    <property type="entry name" value="PG_binding_1"/>
    <property type="match status" value="2"/>
</dbReference>
<dbReference type="PROSITE" id="PS51935">
    <property type="entry name" value="NLPC_P60"/>
    <property type="match status" value="1"/>
</dbReference>
<evidence type="ECO:0000256" key="6">
    <source>
        <dbReference type="SAM" id="SignalP"/>
    </source>
</evidence>
<feature type="signal peptide" evidence="6">
    <location>
        <begin position="1"/>
        <end position="24"/>
    </location>
</feature>
<evidence type="ECO:0000313" key="9">
    <source>
        <dbReference type="Proteomes" id="UP000253490"/>
    </source>
</evidence>
<comment type="caution">
    <text evidence="8">The sequence shown here is derived from an EMBL/GenBank/DDBJ whole genome shotgun (WGS) entry which is preliminary data.</text>
</comment>
<evidence type="ECO:0000256" key="4">
    <source>
        <dbReference type="ARBA" id="ARBA00022807"/>
    </source>
</evidence>
<reference evidence="8 9" key="1">
    <citation type="submission" date="2018-06" db="EMBL/GenBank/DDBJ databases">
        <title>Genomic Encyclopedia of Type Strains, Phase IV (KMG-IV): sequencing the most valuable type-strain genomes for metagenomic binning, comparative biology and taxonomic classification.</title>
        <authorList>
            <person name="Goeker M."/>
        </authorList>
    </citation>
    <scope>NUCLEOTIDE SEQUENCE [LARGE SCALE GENOMIC DNA]</scope>
    <source>
        <strain evidence="8 9">DSM 22112</strain>
    </source>
</reference>
<evidence type="ECO:0000256" key="3">
    <source>
        <dbReference type="ARBA" id="ARBA00022801"/>
    </source>
</evidence>
<dbReference type="InterPro" id="IPR000064">
    <property type="entry name" value="NLP_P60_dom"/>
</dbReference>
<dbReference type="OrthoDB" id="9808890at2"/>
<dbReference type="Pfam" id="PF00877">
    <property type="entry name" value="NLPC_P60"/>
    <property type="match status" value="1"/>
</dbReference>
<evidence type="ECO:0000256" key="5">
    <source>
        <dbReference type="SAM" id="MobiDB-lite"/>
    </source>
</evidence>
<dbReference type="SUPFAM" id="SSF54001">
    <property type="entry name" value="Cysteine proteinases"/>
    <property type="match status" value="1"/>
</dbReference>
<organism evidence="8 9">
    <name type="scientific">Alkalibaculum bacchi</name>
    <dbReference type="NCBI Taxonomy" id="645887"/>
    <lineage>
        <taxon>Bacteria</taxon>
        <taxon>Bacillati</taxon>
        <taxon>Bacillota</taxon>
        <taxon>Clostridia</taxon>
        <taxon>Eubacteriales</taxon>
        <taxon>Eubacteriaceae</taxon>
        <taxon>Alkalibaculum</taxon>
    </lineage>
</organism>
<evidence type="ECO:0000259" key="7">
    <source>
        <dbReference type="PROSITE" id="PS51935"/>
    </source>
</evidence>
<dbReference type="EMBL" id="QNRX01000001">
    <property type="protein sequence ID" value="RBP70220.1"/>
    <property type="molecule type" value="Genomic_DNA"/>
</dbReference>
<name>A0A366IHA5_9FIRM</name>
<dbReference type="InterPro" id="IPR051202">
    <property type="entry name" value="Peptidase_C40"/>
</dbReference>
<accession>A0A366IHA5</accession>
<feature type="chain" id="PRO_5017040882" evidence="6">
    <location>
        <begin position="25"/>
        <end position="330"/>
    </location>
</feature>
<dbReference type="InterPro" id="IPR036366">
    <property type="entry name" value="PGBDSf"/>
</dbReference>
<keyword evidence="9" id="KW-1185">Reference proteome</keyword>
<protein>
    <submittedName>
        <fullName evidence="8">Putative peptidoglycan binding protein</fullName>
    </submittedName>
</protein>
<dbReference type="SUPFAM" id="SSF47090">
    <property type="entry name" value="PGBD-like"/>
    <property type="match status" value="2"/>
</dbReference>
<keyword evidence="4" id="KW-0788">Thiol protease</keyword>
<evidence type="ECO:0000313" key="8">
    <source>
        <dbReference type="EMBL" id="RBP70220.1"/>
    </source>
</evidence>
<keyword evidence="6" id="KW-0732">Signal</keyword>
<dbReference type="GO" id="GO:0006508">
    <property type="term" value="P:proteolysis"/>
    <property type="evidence" value="ECO:0007669"/>
    <property type="project" value="UniProtKB-KW"/>
</dbReference>
<dbReference type="AlphaFoldDB" id="A0A366IHA5"/>
<dbReference type="Proteomes" id="UP000253490">
    <property type="component" value="Unassembled WGS sequence"/>
</dbReference>
<proteinExistence type="inferred from homology"/>
<keyword evidence="2" id="KW-0645">Protease</keyword>
<comment type="similarity">
    <text evidence="1">Belongs to the peptidase C40 family.</text>
</comment>
<dbReference type="Gene3D" id="3.90.1720.10">
    <property type="entry name" value="endopeptidase domain like (from Nostoc punctiforme)"/>
    <property type="match status" value="1"/>
</dbReference>